<evidence type="ECO:0000256" key="9">
    <source>
        <dbReference type="ARBA" id="ARBA00023049"/>
    </source>
</evidence>
<keyword evidence="9" id="KW-0482">Metalloprotease</keyword>
<evidence type="ECO:0000256" key="6">
    <source>
        <dbReference type="ARBA" id="ARBA00022729"/>
    </source>
</evidence>
<comment type="subcellular location">
    <subcellularLocation>
        <location evidence="2">Secreted</location>
    </subcellularLocation>
</comment>
<proteinExistence type="predicted"/>
<keyword evidence="4" id="KW-0645">Protease</keyword>
<evidence type="ECO:0000313" key="10">
    <source>
        <dbReference type="EMBL" id="CAD7704607.1"/>
    </source>
</evidence>
<evidence type="ECO:0000256" key="1">
    <source>
        <dbReference type="ARBA" id="ARBA00001947"/>
    </source>
</evidence>
<dbReference type="GO" id="GO:0008237">
    <property type="term" value="F:metallopeptidase activity"/>
    <property type="evidence" value="ECO:0007669"/>
    <property type="project" value="UniProtKB-KW"/>
</dbReference>
<keyword evidence="8" id="KW-0862">Zinc</keyword>
<comment type="cofactor">
    <cofactor evidence="1">
        <name>Zn(2+)</name>
        <dbReference type="ChEBI" id="CHEBI:29105"/>
    </cofactor>
</comment>
<dbReference type="AlphaFoldDB" id="A0A8S1JBX3"/>
<name>A0A8S1JBX3_9CHLO</name>
<keyword evidence="6" id="KW-0732">Signal</keyword>
<accession>A0A8S1JBX3</accession>
<dbReference type="OrthoDB" id="543368at2759"/>
<sequence>MPFFFEEEDIPGRFRWVTTSIARFDPLGSWRPDLDLDLVWNTNLTTYDGVPLSLGSLPPRVRLRTPSLTVSLISVGSEEALRLTDDHWDGQVGMEDEFLPEVPPDGEP</sequence>
<evidence type="ECO:0000256" key="4">
    <source>
        <dbReference type="ARBA" id="ARBA00022670"/>
    </source>
</evidence>
<evidence type="ECO:0000256" key="8">
    <source>
        <dbReference type="ARBA" id="ARBA00022833"/>
    </source>
</evidence>
<organism evidence="10 11">
    <name type="scientific">Ostreobium quekettii</name>
    <dbReference type="NCBI Taxonomy" id="121088"/>
    <lineage>
        <taxon>Eukaryota</taxon>
        <taxon>Viridiplantae</taxon>
        <taxon>Chlorophyta</taxon>
        <taxon>core chlorophytes</taxon>
        <taxon>Ulvophyceae</taxon>
        <taxon>TCBD clade</taxon>
        <taxon>Bryopsidales</taxon>
        <taxon>Ostreobineae</taxon>
        <taxon>Ostreobiaceae</taxon>
        <taxon>Ostreobium</taxon>
    </lineage>
</organism>
<keyword evidence="11" id="KW-1185">Reference proteome</keyword>
<evidence type="ECO:0000256" key="7">
    <source>
        <dbReference type="ARBA" id="ARBA00022801"/>
    </source>
</evidence>
<dbReference type="PANTHER" id="PTHR13062">
    <property type="entry name" value="COLLAGENASE"/>
    <property type="match status" value="1"/>
</dbReference>
<evidence type="ECO:0000256" key="5">
    <source>
        <dbReference type="ARBA" id="ARBA00022723"/>
    </source>
</evidence>
<gene>
    <name evidence="10" type="ORF">OSTQU699_LOCUS9962</name>
</gene>
<evidence type="ECO:0000256" key="2">
    <source>
        <dbReference type="ARBA" id="ARBA00004613"/>
    </source>
</evidence>
<evidence type="ECO:0000256" key="3">
    <source>
        <dbReference type="ARBA" id="ARBA00022525"/>
    </source>
</evidence>
<dbReference type="PANTHER" id="PTHR13062:SF12">
    <property type="entry name" value="ALPHA-2-MACROGLOBULIN DOMAIN-CONTAINING PROTEIN"/>
    <property type="match status" value="1"/>
</dbReference>
<reference evidence="10" key="1">
    <citation type="submission" date="2020-12" db="EMBL/GenBank/DDBJ databases">
        <authorList>
            <person name="Iha C."/>
        </authorList>
    </citation>
    <scope>NUCLEOTIDE SEQUENCE</scope>
</reference>
<comment type="caution">
    <text evidence="10">The sequence shown here is derived from an EMBL/GenBank/DDBJ whole genome shotgun (WGS) entry which is preliminary data.</text>
</comment>
<dbReference type="EMBL" id="CAJHUC010002932">
    <property type="protein sequence ID" value="CAD7704607.1"/>
    <property type="molecule type" value="Genomic_DNA"/>
</dbReference>
<evidence type="ECO:0000313" key="11">
    <source>
        <dbReference type="Proteomes" id="UP000708148"/>
    </source>
</evidence>
<keyword evidence="3" id="KW-0964">Secreted</keyword>
<dbReference type="GO" id="GO:0046872">
    <property type="term" value="F:metal ion binding"/>
    <property type="evidence" value="ECO:0007669"/>
    <property type="project" value="UniProtKB-KW"/>
</dbReference>
<dbReference type="Proteomes" id="UP000708148">
    <property type="component" value="Unassembled WGS sequence"/>
</dbReference>
<keyword evidence="5" id="KW-0479">Metal-binding</keyword>
<keyword evidence="7" id="KW-0378">Hydrolase</keyword>
<dbReference type="GO" id="GO:0006508">
    <property type="term" value="P:proteolysis"/>
    <property type="evidence" value="ECO:0007669"/>
    <property type="project" value="UniProtKB-KW"/>
</dbReference>
<protein>
    <submittedName>
        <fullName evidence="10">Uncharacterized protein</fullName>
    </submittedName>
</protein>
<dbReference type="GO" id="GO:0005576">
    <property type="term" value="C:extracellular region"/>
    <property type="evidence" value="ECO:0007669"/>
    <property type="project" value="UniProtKB-SubCell"/>
</dbReference>